<dbReference type="GO" id="GO:0070531">
    <property type="term" value="C:BRCA1-A complex"/>
    <property type="evidence" value="ECO:0007669"/>
    <property type="project" value="TreeGrafter"/>
</dbReference>
<protein>
    <recommendedName>
        <fullName evidence="14">RING-type E3 ubiquitin transferase BRCA1</fullName>
    </recommendedName>
</protein>
<accession>A0A7R9GWF9</accession>
<evidence type="ECO:0000256" key="9">
    <source>
        <dbReference type="PROSITE-ProRule" id="PRU00175"/>
    </source>
</evidence>
<evidence type="ECO:0000256" key="2">
    <source>
        <dbReference type="ARBA" id="ARBA00022723"/>
    </source>
</evidence>
<feature type="region of interest" description="Disordered" evidence="10">
    <location>
        <begin position="681"/>
        <end position="713"/>
    </location>
</feature>
<dbReference type="EMBL" id="OC317735">
    <property type="protein sequence ID" value="CAD7398751.1"/>
    <property type="molecule type" value="Genomic_DNA"/>
</dbReference>
<dbReference type="InterPro" id="IPR017907">
    <property type="entry name" value="Znf_RING_CS"/>
</dbReference>
<evidence type="ECO:0000256" key="3">
    <source>
        <dbReference type="ARBA" id="ARBA00022737"/>
    </source>
</evidence>
<keyword evidence="4" id="KW-0227">DNA damage</keyword>
<feature type="domain" description="RING-type" evidence="11">
    <location>
        <begin position="93"/>
        <end position="146"/>
    </location>
</feature>
<dbReference type="GO" id="GO:0031436">
    <property type="term" value="C:BRCA1-BARD1 complex"/>
    <property type="evidence" value="ECO:0007669"/>
    <property type="project" value="TreeGrafter"/>
</dbReference>
<dbReference type="PROSITE" id="PS00518">
    <property type="entry name" value="ZF_RING_1"/>
    <property type="match status" value="1"/>
</dbReference>
<dbReference type="InterPro" id="IPR036420">
    <property type="entry name" value="BRCT_dom_sf"/>
</dbReference>
<evidence type="ECO:0000259" key="11">
    <source>
        <dbReference type="PROSITE" id="PS50089"/>
    </source>
</evidence>
<dbReference type="InterPro" id="IPR001841">
    <property type="entry name" value="Znf_RING"/>
</dbReference>
<evidence type="ECO:0000313" key="13">
    <source>
        <dbReference type="EMBL" id="CAD7398751.1"/>
    </source>
</evidence>
<dbReference type="SUPFAM" id="SSF57850">
    <property type="entry name" value="RING/U-box"/>
    <property type="match status" value="1"/>
</dbReference>
<dbReference type="PANTHER" id="PTHR13763">
    <property type="entry name" value="BREAST CANCER TYPE 1 SUSCEPTIBILITY PROTEIN BRCA1"/>
    <property type="match status" value="1"/>
</dbReference>
<dbReference type="PROSITE" id="PS50172">
    <property type="entry name" value="BRCT"/>
    <property type="match status" value="1"/>
</dbReference>
<name>A0A7R9GWF9_TIMCR</name>
<evidence type="ECO:0000256" key="8">
    <source>
        <dbReference type="ARBA" id="ARBA00023242"/>
    </source>
</evidence>
<proteinExistence type="predicted"/>
<feature type="compositionally biased region" description="Polar residues" evidence="10">
    <location>
        <begin position="688"/>
        <end position="712"/>
    </location>
</feature>
<evidence type="ECO:0000256" key="10">
    <source>
        <dbReference type="SAM" id="MobiDB-lite"/>
    </source>
</evidence>
<dbReference type="GO" id="GO:0008270">
    <property type="term" value="F:zinc ion binding"/>
    <property type="evidence" value="ECO:0007669"/>
    <property type="project" value="UniProtKB-KW"/>
</dbReference>
<dbReference type="InterPro" id="IPR013083">
    <property type="entry name" value="Znf_RING/FYVE/PHD"/>
</dbReference>
<dbReference type="GO" id="GO:0004842">
    <property type="term" value="F:ubiquitin-protein transferase activity"/>
    <property type="evidence" value="ECO:0007669"/>
    <property type="project" value="TreeGrafter"/>
</dbReference>
<dbReference type="PROSITE" id="PS50089">
    <property type="entry name" value="ZF_RING_2"/>
    <property type="match status" value="1"/>
</dbReference>
<dbReference type="Pfam" id="PF16770">
    <property type="entry name" value="RTT107_BRCT_5"/>
    <property type="match status" value="1"/>
</dbReference>
<dbReference type="PANTHER" id="PTHR13763:SF0">
    <property type="entry name" value="BREAST CANCER TYPE 1 SUSCEPTIBILITY PROTEIN"/>
    <property type="match status" value="1"/>
</dbReference>
<evidence type="ECO:0000256" key="1">
    <source>
        <dbReference type="ARBA" id="ARBA00004123"/>
    </source>
</evidence>
<feature type="domain" description="BRCT" evidence="12">
    <location>
        <begin position="777"/>
        <end position="836"/>
    </location>
</feature>
<evidence type="ECO:0000256" key="7">
    <source>
        <dbReference type="ARBA" id="ARBA00023204"/>
    </source>
</evidence>
<keyword evidence="7" id="KW-0234">DNA repair</keyword>
<sequence length="1080" mass="121671">MSYKKCDVSSSLKISPSGLEYQSRLDYVSNSDAGQGAELVSKLNHWFGHNNGSEPSCVTLSYEEFRRENISEMAKCKELQEHRQHFTMDLEACYTLFDALQLIKNTSILEMVQDPVFTRCQHMFCRVCIARILNSSTKVAHCPLCNTLLTKRNLGIFDAESKNDPQGHNIFTFKSKHLSDKCNDYQSDGINGDKEDPFIFISSQRTPRRVRYRKDGVKIIGKTRTLRPDKKAFKQKEAGSNTIPRLIADEAQNVNVDIVENCPVNINDSFDQMVQDYKSCGNAQKQDAEISEAVDESDDCLNYLFKSLQDKFPKRVIIPTSDESDGQSSLSEIHHASLTSIKENISTATQNKPLIKFWYLSSLRCDKDEKFLGCLSHLICNECSPLCQRNSHSFLCNPKETCDEECQATVAKLDVGTQSESHLTSKAKRTPIYVETEENMTLGKTKSKKVIKRARRISTSSDSGSEIRHEAPKRKLLKENIPVDNEALSPHNKNEHYFENDILSFDSDVMDEDEFMRRAVENCEISNRLSILPLDAPKNKSTNTGVSEDCNINISVTGGVTLSTQDTSKLQQLGRKNNQLLPNVSLTSSLQALLEPESRIDGESIQPHTMEFLEGSQKDDADVNDLDVCRNVEHDVHMNSDQDISSLGQESYLLNTQQQHDMEVLNLSGAFRDIKTRLNLDSRRKQCPTPSKQSSNTTSILDTPNPQQTADVPTSCWKRATTINYQPMAGNVKQSTNPLPVTICTPSIPTELCIACSGLTLLDKQKVVHFADFFKLSFSNSYESKITHLVVPKVSENLRTIKFLFGIAEKKWIVYLDWITDSIAANTLLPEEKYEAEGNDAGPRLSRQTNRPLFQQFEFYFDSLSTGTIDKAQIENLVRTCGATVVSHPNKFSFHSGKICMIVIETQDDDCTRAIDRTLQNTNTANLTVEPRASVYSLDLRKMSVTVKACPYKCVFLVFYLNNFYSSIHQDVEWLFGSDDLCHSVICKGELDAIKESSIRENILAIAVCEVTHDRMTNVGAVNAQLVATTCDWSKYYFGGRIIVKQASLQDQHPCLSRSWGCAVKSGIDQFWVQLSKLEL</sequence>
<evidence type="ECO:0000259" key="12">
    <source>
        <dbReference type="PROSITE" id="PS50172"/>
    </source>
</evidence>
<evidence type="ECO:0000256" key="4">
    <source>
        <dbReference type="ARBA" id="ARBA00022763"/>
    </source>
</evidence>
<dbReference type="InterPro" id="IPR031099">
    <property type="entry name" value="BRCA1-associated"/>
</dbReference>
<dbReference type="Gene3D" id="3.30.40.10">
    <property type="entry name" value="Zinc/RING finger domain, C3HC4 (zinc finger)"/>
    <property type="match status" value="1"/>
</dbReference>
<dbReference type="SUPFAM" id="SSF52113">
    <property type="entry name" value="BRCT domain"/>
    <property type="match status" value="1"/>
</dbReference>
<evidence type="ECO:0000256" key="6">
    <source>
        <dbReference type="ARBA" id="ARBA00022833"/>
    </source>
</evidence>
<evidence type="ECO:0000256" key="5">
    <source>
        <dbReference type="ARBA" id="ARBA00022771"/>
    </source>
</evidence>
<dbReference type="GO" id="GO:0045944">
    <property type="term" value="P:positive regulation of transcription by RNA polymerase II"/>
    <property type="evidence" value="ECO:0007669"/>
    <property type="project" value="TreeGrafter"/>
</dbReference>
<gene>
    <name evidence="13" type="ORF">TCEB3V08_LOCUS4647</name>
</gene>
<reference evidence="13" key="1">
    <citation type="submission" date="2020-11" db="EMBL/GenBank/DDBJ databases">
        <authorList>
            <person name="Tran Van P."/>
        </authorList>
    </citation>
    <scope>NUCLEOTIDE SEQUENCE</scope>
</reference>
<dbReference type="AlphaFoldDB" id="A0A7R9GWF9"/>
<keyword evidence="6" id="KW-0862">Zinc</keyword>
<keyword evidence="2" id="KW-0479">Metal-binding</keyword>
<dbReference type="Pfam" id="PF13923">
    <property type="entry name" value="zf-C3HC4_2"/>
    <property type="match status" value="1"/>
</dbReference>
<evidence type="ECO:0008006" key="14">
    <source>
        <dbReference type="Google" id="ProtNLM"/>
    </source>
</evidence>
<dbReference type="GO" id="GO:0000724">
    <property type="term" value="P:double-strand break repair via homologous recombination"/>
    <property type="evidence" value="ECO:0007669"/>
    <property type="project" value="TreeGrafter"/>
</dbReference>
<keyword evidence="5 9" id="KW-0863">Zinc-finger</keyword>
<dbReference type="InterPro" id="IPR001357">
    <property type="entry name" value="BRCT_dom"/>
</dbReference>
<comment type="subcellular location">
    <subcellularLocation>
        <location evidence="1">Nucleus</location>
    </subcellularLocation>
</comment>
<keyword evidence="3" id="KW-0677">Repeat</keyword>
<dbReference type="Gene3D" id="3.40.50.10190">
    <property type="entry name" value="BRCT domain"/>
    <property type="match status" value="2"/>
</dbReference>
<organism evidence="13">
    <name type="scientific">Timema cristinae</name>
    <name type="common">Walking stick</name>
    <dbReference type="NCBI Taxonomy" id="61476"/>
    <lineage>
        <taxon>Eukaryota</taxon>
        <taxon>Metazoa</taxon>
        <taxon>Ecdysozoa</taxon>
        <taxon>Arthropoda</taxon>
        <taxon>Hexapoda</taxon>
        <taxon>Insecta</taxon>
        <taxon>Pterygota</taxon>
        <taxon>Neoptera</taxon>
        <taxon>Polyneoptera</taxon>
        <taxon>Phasmatodea</taxon>
        <taxon>Timematodea</taxon>
        <taxon>Timematoidea</taxon>
        <taxon>Timematidae</taxon>
        <taxon>Timema</taxon>
    </lineage>
</organism>
<keyword evidence="8" id="KW-0539">Nucleus</keyword>